<evidence type="ECO:0000313" key="4">
    <source>
        <dbReference type="EMBL" id="PKX76894.1"/>
    </source>
</evidence>
<name>A0AAX0V919_LATSK</name>
<evidence type="ECO:0000259" key="3">
    <source>
        <dbReference type="Pfam" id="PF18449"/>
    </source>
</evidence>
<accession>A0AAX0V919</accession>
<protein>
    <recommendedName>
        <fullName evidence="3">Pesticidal crystal protein Cry1Aa domain-containing protein</fullName>
    </recommendedName>
</protein>
<comment type="caution">
    <text evidence="4">The sequence shown here is derived from an EMBL/GenBank/DDBJ whole genome shotgun (WGS) entry which is preliminary data.</text>
</comment>
<keyword evidence="2" id="KW-1133">Transmembrane helix</keyword>
<keyword evidence="2" id="KW-0812">Transmembrane</keyword>
<keyword evidence="2" id="KW-0472">Membrane</keyword>
<dbReference type="InterPro" id="IPR054544">
    <property type="entry name" value="Pest_crys_Cry1Aa_dom-IV"/>
</dbReference>
<dbReference type="RefSeq" id="WP_076632391.1">
    <property type="nucleotide sequence ID" value="NZ_CP017273.1"/>
</dbReference>
<feature type="compositionally biased region" description="Basic and acidic residues" evidence="1">
    <location>
        <begin position="163"/>
        <end position="193"/>
    </location>
</feature>
<dbReference type="EMBL" id="MKGH01000040">
    <property type="protein sequence ID" value="PKX76894.1"/>
    <property type="molecule type" value="Genomic_DNA"/>
</dbReference>
<dbReference type="AlphaFoldDB" id="A0AAX0V919"/>
<evidence type="ECO:0000256" key="2">
    <source>
        <dbReference type="SAM" id="Phobius"/>
    </source>
</evidence>
<feature type="domain" description="Pesticidal crystal protein Cry1Aa" evidence="3">
    <location>
        <begin position="84"/>
        <end position="142"/>
    </location>
</feature>
<feature type="compositionally biased region" description="Low complexity" evidence="1">
    <location>
        <begin position="194"/>
        <end position="261"/>
    </location>
</feature>
<sequence length="305" mass="32888">MNTIFGIIMVLSFFAIPYYGIRRTVLKKNKPEFYSRIKKRVWYATAVFVVSVIGVLATQSPTKTAAHSHHPEIAKSEKSDAAKKLDDAKLNVDGLFSDSKHTKLVHGISHKDIKSVSEDVDALKDSKTKDTLEKDILKAEKLWTVLKKNKAHESAVASSKLASESHKKAIESSKEESNKAVESSKAEESKKASESVAASESAAKASSESAQRIADSNSVAASNSAAQAASESTRQAQENSVSQANAQAAASQAAATTTYNAPTSTNSGRRWAIQDGYTWAKRKGHSHILNASDPLPAGYHWQTGN</sequence>
<dbReference type="Pfam" id="PF18449">
    <property type="entry name" value="Endotoxin_C2"/>
    <property type="match status" value="1"/>
</dbReference>
<evidence type="ECO:0000313" key="5">
    <source>
        <dbReference type="Proteomes" id="UP000234349"/>
    </source>
</evidence>
<organism evidence="4 5">
    <name type="scientific">Latilactobacillus sakei</name>
    <name type="common">Lactobacillus sakei</name>
    <dbReference type="NCBI Taxonomy" id="1599"/>
    <lineage>
        <taxon>Bacteria</taxon>
        <taxon>Bacillati</taxon>
        <taxon>Bacillota</taxon>
        <taxon>Bacilli</taxon>
        <taxon>Lactobacillales</taxon>
        <taxon>Lactobacillaceae</taxon>
        <taxon>Latilactobacillus</taxon>
    </lineage>
</organism>
<dbReference type="Proteomes" id="UP000234349">
    <property type="component" value="Unassembled WGS sequence"/>
</dbReference>
<feature type="transmembrane region" description="Helical" evidence="2">
    <location>
        <begin position="6"/>
        <end position="21"/>
    </location>
</feature>
<feature type="region of interest" description="Disordered" evidence="1">
    <location>
        <begin position="153"/>
        <end position="270"/>
    </location>
</feature>
<evidence type="ECO:0000256" key="1">
    <source>
        <dbReference type="SAM" id="MobiDB-lite"/>
    </source>
</evidence>
<gene>
    <name evidence="4" type="ORF">CUR37_08065</name>
</gene>
<reference evidence="4 5" key="1">
    <citation type="submission" date="2016-09" db="EMBL/GenBank/DDBJ databases">
        <authorList>
            <person name="Inglin R.C."/>
        </authorList>
    </citation>
    <scope>NUCLEOTIDE SEQUENCE [LARGE SCALE GENOMIC DNA]</scope>
    <source>
        <strain evidence="4 5">RI-517</strain>
    </source>
</reference>
<proteinExistence type="predicted"/>
<feature type="transmembrane region" description="Helical" evidence="2">
    <location>
        <begin position="41"/>
        <end position="58"/>
    </location>
</feature>